<feature type="compositionally biased region" description="Acidic residues" evidence="1">
    <location>
        <begin position="644"/>
        <end position="655"/>
    </location>
</feature>
<dbReference type="InterPro" id="IPR038440">
    <property type="entry name" value="FimV_C_sf"/>
</dbReference>
<dbReference type="InterPro" id="IPR020011">
    <property type="entry name" value="FimV_C"/>
</dbReference>
<keyword evidence="5" id="KW-1185">Reference proteome</keyword>
<feature type="compositionally biased region" description="Basic and acidic residues" evidence="1">
    <location>
        <begin position="111"/>
        <end position="125"/>
    </location>
</feature>
<feature type="region of interest" description="Disordered" evidence="1">
    <location>
        <begin position="354"/>
        <end position="381"/>
    </location>
</feature>
<keyword evidence="2" id="KW-1133">Transmembrane helix</keyword>
<dbReference type="EMBL" id="BAAAEO010000003">
    <property type="protein sequence ID" value="GAA0554098.1"/>
    <property type="molecule type" value="Genomic_DNA"/>
</dbReference>
<evidence type="ECO:0008006" key="6">
    <source>
        <dbReference type="Google" id="ProtNLM"/>
    </source>
</evidence>
<feature type="signal peptide" evidence="3">
    <location>
        <begin position="1"/>
        <end position="21"/>
    </location>
</feature>
<accession>A0ABN1DX59</accession>
<proteinExistence type="predicted"/>
<evidence type="ECO:0000256" key="1">
    <source>
        <dbReference type="SAM" id="MobiDB-lite"/>
    </source>
</evidence>
<feature type="region of interest" description="Disordered" evidence="1">
    <location>
        <begin position="477"/>
        <end position="543"/>
    </location>
</feature>
<dbReference type="RefSeq" id="WP_226767005.1">
    <property type="nucleotide sequence ID" value="NZ_BAAAEO010000003.1"/>
</dbReference>
<dbReference type="InterPro" id="IPR020012">
    <property type="entry name" value="LysM_FimV"/>
</dbReference>
<dbReference type="Gene3D" id="1.20.58.2200">
    <property type="match status" value="1"/>
</dbReference>
<feature type="compositionally biased region" description="Basic and acidic residues" evidence="1">
    <location>
        <begin position="360"/>
        <end position="369"/>
    </location>
</feature>
<comment type="caution">
    <text evidence="4">The sequence shown here is derived from an EMBL/GenBank/DDBJ whole genome shotgun (WGS) entry which is preliminary data.</text>
</comment>
<feature type="region of interest" description="Disordered" evidence="1">
    <location>
        <begin position="111"/>
        <end position="152"/>
    </location>
</feature>
<keyword evidence="2" id="KW-0812">Transmembrane</keyword>
<protein>
    <recommendedName>
        <fullName evidence="6">FimV N-terminal domain protein</fullName>
    </recommendedName>
</protein>
<feature type="compositionally biased region" description="Low complexity" evidence="1">
    <location>
        <begin position="604"/>
        <end position="620"/>
    </location>
</feature>
<feature type="compositionally biased region" description="Acidic residues" evidence="1">
    <location>
        <begin position="505"/>
        <end position="519"/>
    </location>
</feature>
<evidence type="ECO:0000256" key="2">
    <source>
        <dbReference type="SAM" id="Phobius"/>
    </source>
</evidence>
<sequence length="842" mass="92697">MPVLFVLIITVLVNFSSCALAQERTTKIRGPRSTDVPPAPLTVGPLSPSDTLWRVAERIKPEGNISLYQVMYALYLKNPDAFLDNNLNHLRPGSVLVLPSLQEIQQIDLNTARDKSERDDKEWATRQKNAAARQTTVAPEKAAPSTDDAQKLQQELTRIDQQQRMELDSLRSQFADSMQQVEAIVAENLQLKTSLSKVEQELALIKSQLGEDSELQQQISQLLAQQSELLQAKAEQEAAAAEGVDWQQWFKNPIAWVLAACIPALLVLFSILLWVKKRSRQTEEVIHAATTEPMPDPSYQSPLPPLDDNNDLDESLFEIDDALLEDAFSAGPDSVEPDLSDELQEFDDALSFEDDSLLPSDERPAKEAAPEPEDAFDPDNILSDTDLSALLAAEDDDDVVIELADEEDSIGLEVEAEQQATVQDTTADADPFEDPVLPDEFDVDELIEEIDLDEPDEPAVAREQTQEQQLSQALSDIALAEKSSEADVSEAAEVDVTDSSATDVPEIESFDSSELEEFAESLVAESDDLASTADTDEFDNSEEALLSAELAELLDQVHDALPDSHQQASAEVTQDSNLDFDGGNGDVSSQDELLDVTESEEQDTVLTSLDLTTSDDASVTQPTDAALSVENPSKILDQYPQLELEADDTQDEESELSLPDDLAPELLLMDQDELTEEDLLSVAGDTPAETEPELDPIPDTQFDSLMTELEAMADNLDDAEPAENQSSDAVISNAEHDDSFDFGDEDFVEIDSLLANAERQEQDPDRFTQLNVDVGLEDYADIIGEHERRDVDSEDNGYSAKLDLVRAYIEIDDRESADLLLDDILASDAPDNVKAEAQSLRE</sequence>
<feature type="region of interest" description="Disordered" evidence="1">
    <location>
        <begin position="418"/>
        <end position="437"/>
    </location>
</feature>
<evidence type="ECO:0000313" key="5">
    <source>
        <dbReference type="Proteomes" id="UP001501169"/>
    </source>
</evidence>
<feature type="compositionally biased region" description="Polar residues" evidence="1">
    <location>
        <begin position="564"/>
        <end position="577"/>
    </location>
</feature>
<feature type="compositionally biased region" description="Acidic residues" evidence="1">
    <location>
        <begin position="592"/>
        <end position="603"/>
    </location>
</feature>
<feature type="chain" id="PRO_5047002232" description="FimV N-terminal domain protein" evidence="3">
    <location>
        <begin position="22"/>
        <end position="842"/>
    </location>
</feature>
<dbReference type="Proteomes" id="UP001501169">
    <property type="component" value="Unassembled WGS sequence"/>
</dbReference>
<feature type="region of interest" description="Disordered" evidence="1">
    <location>
        <begin position="557"/>
        <end position="662"/>
    </location>
</feature>
<reference evidence="4 5" key="1">
    <citation type="journal article" date="2019" name="Int. J. Syst. Evol. Microbiol.">
        <title>The Global Catalogue of Microorganisms (GCM) 10K type strain sequencing project: providing services to taxonomists for standard genome sequencing and annotation.</title>
        <authorList>
            <consortium name="The Broad Institute Genomics Platform"/>
            <consortium name="The Broad Institute Genome Sequencing Center for Infectious Disease"/>
            <person name="Wu L."/>
            <person name="Ma J."/>
        </authorList>
    </citation>
    <scope>NUCLEOTIDE SEQUENCE [LARGE SCALE GENOMIC DNA]</scope>
    <source>
        <strain evidence="4 5">JCM 14331</strain>
    </source>
</reference>
<keyword evidence="3" id="KW-0732">Signal</keyword>
<evidence type="ECO:0000256" key="3">
    <source>
        <dbReference type="SAM" id="SignalP"/>
    </source>
</evidence>
<feature type="compositionally biased region" description="Acidic residues" evidence="1">
    <location>
        <begin position="487"/>
        <end position="496"/>
    </location>
</feature>
<name>A0ABN1DX59_9GAMM</name>
<feature type="region of interest" description="Disordered" evidence="1">
    <location>
        <begin position="287"/>
        <end position="312"/>
    </location>
</feature>
<dbReference type="NCBIfam" id="TIGR03504">
    <property type="entry name" value="FimV_Cterm"/>
    <property type="match status" value="1"/>
</dbReference>
<gene>
    <name evidence="4" type="ORF">GCM10009098_22410</name>
</gene>
<keyword evidence="2" id="KW-0472">Membrane</keyword>
<feature type="compositionally biased region" description="Polar residues" evidence="1">
    <location>
        <begin position="126"/>
        <end position="137"/>
    </location>
</feature>
<evidence type="ECO:0000313" key="4">
    <source>
        <dbReference type="EMBL" id="GAA0554098.1"/>
    </source>
</evidence>
<feature type="transmembrane region" description="Helical" evidence="2">
    <location>
        <begin position="254"/>
        <end position="275"/>
    </location>
</feature>
<organism evidence="4 5">
    <name type="scientific">Rheinheimera aquimaris</name>
    <dbReference type="NCBI Taxonomy" id="412437"/>
    <lineage>
        <taxon>Bacteria</taxon>
        <taxon>Pseudomonadati</taxon>
        <taxon>Pseudomonadota</taxon>
        <taxon>Gammaproteobacteria</taxon>
        <taxon>Chromatiales</taxon>
        <taxon>Chromatiaceae</taxon>
        <taxon>Rheinheimera</taxon>
    </lineage>
</organism>
<feature type="region of interest" description="Disordered" evidence="1">
    <location>
        <begin position="676"/>
        <end position="698"/>
    </location>
</feature>
<dbReference type="NCBIfam" id="TIGR03505">
    <property type="entry name" value="FimV_core"/>
    <property type="match status" value="1"/>
</dbReference>